<evidence type="ECO:0000259" key="1">
    <source>
        <dbReference type="Pfam" id="PF17677"/>
    </source>
</evidence>
<organism evidence="2">
    <name type="scientific">marine sediment metagenome</name>
    <dbReference type="NCBI Taxonomy" id="412755"/>
    <lineage>
        <taxon>unclassified sequences</taxon>
        <taxon>metagenomes</taxon>
        <taxon>ecological metagenomes</taxon>
    </lineage>
</organism>
<dbReference type="Gene3D" id="2.60.40.2220">
    <property type="match status" value="1"/>
</dbReference>
<dbReference type="AlphaFoldDB" id="A0A0F8YWT7"/>
<accession>A0A0F8YWT7</accession>
<protein>
    <recommendedName>
        <fullName evidence="1">Glycosyl hydrolases family 38 C-terminal domain-containing protein</fullName>
    </recommendedName>
</protein>
<dbReference type="InterPro" id="IPR041147">
    <property type="entry name" value="GH38_C"/>
</dbReference>
<dbReference type="Pfam" id="PF17677">
    <property type="entry name" value="Glyco_hydro38C2"/>
    <property type="match status" value="1"/>
</dbReference>
<feature type="non-terminal residue" evidence="2">
    <location>
        <position position="1"/>
    </location>
</feature>
<feature type="domain" description="Glycosyl hydrolases family 38 C-terminal" evidence="1">
    <location>
        <begin position="1"/>
        <end position="55"/>
    </location>
</feature>
<dbReference type="EMBL" id="LAZR01054538">
    <property type="protein sequence ID" value="KKK78330.1"/>
    <property type="molecule type" value="Genomic_DNA"/>
</dbReference>
<evidence type="ECO:0000313" key="2">
    <source>
        <dbReference type="EMBL" id="KKK78330.1"/>
    </source>
</evidence>
<name>A0A0F8YWT7_9ZZZZ</name>
<gene>
    <name evidence="2" type="ORF">LCGC14_2844670</name>
</gene>
<reference evidence="2" key="1">
    <citation type="journal article" date="2015" name="Nature">
        <title>Complex archaea that bridge the gap between prokaryotes and eukaryotes.</title>
        <authorList>
            <person name="Spang A."/>
            <person name="Saw J.H."/>
            <person name="Jorgensen S.L."/>
            <person name="Zaremba-Niedzwiedzka K."/>
            <person name="Martijn J."/>
            <person name="Lind A.E."/>
            <person name="van Eijk R."/>
            <person name="Schleper C."/>
            <person name="Guy L."/>
            <person name="Ettema T.J."/>
        </authorList>
    </citation>
    <scope>NUCLEOTIDE SEQUENCE</scope>
</reference>
<comment type="caution">
    <text evidence="2">The sequence shown here is derived from an EMBL/GenBank/DDBJ whole genome shotgun (WGS) entry which is preliminary data.</text>
</comment>
<proteinExistence type="predicted"/>
<sequence length="67" mass="7729">IVRLYESMCHRGPVTLTANFELAQCHQTNLLEQNTNSIEVDNNRITLFVRPYEIVNLRLVPAQTKSD</sequence>